<keyword evidence="5" id="KW-0472">Membrane</keyword>
<dbReference type="SUPFAM" id="SSF103647">
    <property type="entry name" value="TSP type-3 repeat"/>
    <property type="match status" value="1"/>
</dbReference>
<dbReference type="SMART" id="SM00736">
    <property type="entry name" value="CADG"/>
    <property type="match status" value="1"/>
</dbReference>
<feature type="domain" description="Calx-beta" evidence="6">
    <location>
        <begin position="677"/>
        <end position="778"/>
    </location>
</feature>
<evidence type="ECO:0000259" key="6">
    <source>
        <dbReference type="SMART" id="SM00237"/>
    </source>
</evidence>
<organism evidence="8 9">
    <name type="scientific">Thalassotalea marina</name>
    <dbReference type="NCBI Taxonomy" id="1673741"/>
    <lineage>
        <taxon>Bacteria</taxon>
        <taxon>Pseudomonadati</taxon>
        <taxon>Pseudomonadota</taxon>
        <taxon>Gammaproteobacteria</taxon>
        <taxon>Alteromonadales</taxon>
        <taxon>Colwelliaceae</taxon>
        <taxon>Thalassotalea</taxon>
    </lineage>
</organism>
<evidence type="ECO:0000256" key="5">
    <source>
        <dbReference type="SAM" id="Phobius"/>
    </source>
</evidence>
<dbReference type="InterPro" id="IPR015919">
    <property type="entry name" value="Cadherin-like_sf"/>
</dbReference>
<dbReference type="SUPFAM" id="SSF141072">
    <property type="entry name" value="CalX-like"/>
    <property type="match status" value="2"/>
</dbReference>
<keyword evidence="2" id="KW-0677">Repeat</keyword>
<feature type="compositionally biased region" description="Acidic residues" evidence="4">
    <location>
        <begin position="1718"/>
        <end position="1728"/>
    </location>
</feature>
<evidence type="ECO:0000256" key="4">
    <source>
        <dbReference type="SAM" id="MobiDB-lite"/>
    </source>
</evidence>
<dbReference type="SUPFAM" id="SSF49313">
    <property type="entry name" value="Cadherin-like"/>
    <property type="match status" value="1"/>
</dbReference>
<evidence type="ECO:0000256" key="1">
    <source>
        <dbReference type="ARBA" id="ARBA00022729"/>
    </source>
</evidence>
<dbReference type="InterPro" id="IPR038081">
    <property type="entry name" value="CalX-like_sf"/>
</dbReference>
<dbReference type="Gene3D" id="2.60.40.2030">
    <property type="match status" value="3"/>
</dbReference>
<reference evidence="8" key="2">
    <citation type="submission" date="2020-09" db="EMBL/GenBank/DDBJ databases">
        <authorList>
            <person name="Sun Q."/>
            <person name="Kim S."/>
        </authorList>
    </citation>
    <scope>NUCLEOTIDE SEQUENCE</scope>
    <source>
        <strain evidence="8">KCTC 42731</strain>
    </source>
</reference>
<dbReference type="NCBIfam" id="NF041766">
    <property type="entry name" value="choice_anch_U"/>
    <property type="match status" value="1"/>
</dbReference>
<feature type="region of interest" description="Disordered" evidence="4">
    <location>
        <begin position="1712"/>
        <end position="1736"/>
    </location>
</feature>
<comment type="caution">
    <text evidence="8">The sequence shown here is derived from an EMBL/GenBank/DDBJ whole genome shotgun (WGS) entry which is preliminary data.</text>
</comment>
<feature type="domain" description="Dystroglycan-type cadherin-like" evidence="7">
    <location>
        <begin position="1160"/>
        <end position="1252"/>
    </location>
</feature>
<dbReference type="InterPro" id="IPR028974">
    <property type="entry name" value="TSP_type-3_rpt"/>
</dbReference>
<feature type="transmembrane region" description="Helical" evidence="5">
    <location>
        <begin position="2125"/>
        <end position="2144"/>
    </location>
</feature>
<name>A0A919BEG8_9GAMM</name>
<dbReference type="InterPro" id="IPR006644">
    <property type="entry name" value="Cadg"/>
</dbReference>
<keyword evidence="3" id="KW-0106">Calcium</keyword>
<keyword evidence="9" id="KW-1185">Reference proteome</keyword>
<dbReference type="GO" id="GO:0007154">
    <property type="term" value="P:cell communication"/>
    <property type="evidence" value="ECO:0007669"/>
    <property type="project" value="InterPro"/>
</dbReference>
<dbReference type="NCBIfam" id="NF012211">
    <property type="entry name" value="tand_rpt_95"/>
    <property type="match status" value="4"/>
</dbReference>
<evidence type="ECO:0000256" key="3">
    <source>
        <dbReference type="ARBA" id="ARBA00022837"/>
    </source>
</evidence>
<dbReference type="InterPro" id="IPR003644">
    <property type="entry name" value="Calx_beta"/>
</dbReference>
<dbReference type="InterPro" id="IPR013783">
    <property type="entry name" value="Ig-like_fold"/>
</dbReference>
<keyword evidence="1" id="KW-0732">Signal</keyword>
<feature type="domain" description="Calx-beta" evidence="6">
    <location>
        <begin position="1497"/>
        <end position="1592"/>
    </location>
</feature>
<dbReference type="PANTHER" id="PTHR34720">
    <property type="entry name" value="MICROCYSTIN DEPENDENT PROTEIN"/>
    <property type="match status" value="1"/>
</dbReference>
<accession>A0A919BEG8</accession>
<dbReference type="GO" id="GO:0005509">
    <property type="term" value="F:calcium ion binding"/>
    <property type="evidence" value="ECO:0007669"/>
    <property type="project" value="InterPro"/>
</dbReference>
<dbReference type="GO" id="GO:0016020">
    <property type="term" value="C:membrane"/>
    <property type="evidence" value="ECO:0007669"/>
    <property type="project" value="InterPro"/>
</dbReference>
<keyword evidence="5" id="KW-1133">Transmembrane helix</keyword>
<dbReference type="Pfam" id="PF03160">
    <property type="entry name" value="Calx-beta"/>
    <property type="match status" value="2"/>
</dbReference>
<sequence>MNYYKKGQKQSRLKKAISTLFVVAGAFGGHGSAWGFALPVDQNFDSETPSLRGLTYTLGDITYEQISPVSQSQMATLSESSTFIITPNNGDLGLLYNIDNAGSISGPNVGSVDYRFKTADGSEFKLESMEADMSANNSANGYRFTLTITGYRDGSSVVSDTIDFTASDSAGSVTYAQMAPGNGGTLTFNSDWSNIDEVRFTGGNSSEIRLLMIDSLDFSAPVPSNNAPTILGTPTDITVIEDTSSNVDLSAVTLADSDGDSLTVTLTASAGTFSTPADGSALSVTETLVNATTVTLAGTAANINTYLDTASNLKYTGAANVTGNDAATLTISVSDGVDSLASNPVVNVDITSVNDQPTLAIGSNQSVGSGTGNVQQSVNSFASMSDDGDTESVQAIADFIVSEASDTASVVSGVDIDNSGTLVFTPANGVEGIATIDVQVQDDGGTANSGVDTSSTSQFTITVDTKAPVISSVSIPDSAHKVGDAVTVTINAGETGLSLVSGSVNGVNVTGFTDNNNNTYSATYTIVNGGTDLASNVDVPVSFALQDAAGNVSAPFTTAISQANDAIYANLPVISLSTADGTLGEDGDTEALTVAISGTLNNLWPADIFVNLAYSGTATNAVDYTRPASITISANNTSGTANLTGIADDIFDAASAETIVVDINTVSVGSENGAQQETVNITDAESAPTVALSVSNATIAENGGTSNITATLNHATYEAVTVNLSYAGTATSGSDYNNTVSSSITISGGSTSGNVATGITGIDDATEEGDETIIIDIASVSGGSASEDAIQQQTITMQDDDDTTAPLIASVSVPANGTYATSSALSFTVNTNETVTVNTTGGTPRLVLDIGGVTKYANYASGSPGTALVFSYSVESGLADADGIALTSIEMNSGTIRDGANNDLDLTLNSVGTLSGVLVESVMPIVTHVTATTADGSYKAGDVLSINVVFDDTVIVNTTSGTPYIELETGTTDRQVAYASGSGSNTLVFDYTVQAGDTSADLDYVNTTALSTAGGTIQDNNGNSAVLTLATPGAANSLGANKALVIDTSAPVAPVVTSPTVDQSTQQATLAVDGTHAENGVTVVLLTDANDDGTADNSTAIVSATVTAGNWSLNAPLNVGVNNFVIQARDAAGNTSSDVNVVSLTRTSPPPPPPPTNTAPVISGTPQASVTEDSEYSFTPNASDVDNDPLTFSISGMPTWASFDSTTGQLVGTPVREDLGTTENITISVSDGTVSSSLPAFSIEVVKTSNIPVITTANMTLAEDSSNTIAITVSQNKYATLTISQQPIQGTAELTGNNLSYTPNENFNGTDSLVLVAADGELISEPATVSITVTPVNDAPIANDDSFELVSVSDNFTAFDVLANDTDVDNDTLSLFQVKPELGEANIQNNQLNFRAPQGFDGVVNISYVIRDAKGAQASANAAIAVSTADNNLTIAAPEDITVNAKGLFTKVDMGTAVAKDGAGNDLPVSADSRGFFSPGIHKVVWSAELENEKISATQTVNVVPLVSLSKNQTSTEGSQVNFKVILNGNPVNYPVTVPFTVAGTAAIDGSDHDLIDNEVTFEKNELEKSVTFNLVDDGTGEGNETVIVTLGEPTNAVLGNKTSHTLTIAEDNIAPSVTLTASQNGMQTRIINQSEGLVTITAHVTDPNVADFHSYDWSKSDNAILTSGNDESSFTIDPAALTPGFYKVRIEVSDGDKQGKDRLKLRIEESLPVLNETDSDGDGINDNDEGHGDTDGDGIPDFLDSINLRPNVVQERKTQDTAFLMETEPGLVLTLGEVAFRSSTSQTEVTFDDVNTHGNNGTGAESDNTHQYSNGLFDFNVEELPVAGQSVTIVVAQFAPIPASAVYRKLMASGWQNFVLDENNMVASAPGAEGFCPPPGDAAYISGLTEGHWCVQLTIQDGGPNDADGEVNQAIDDPGGVAVEKTGNQVPVANDDEAETLRTGALYIDVLANDTDADDDELTITSASADIGEVTIEDDQLYYVALQGHFGQAHITYGISDGKGGSASAEVVVNVLPNRVPVTTNDSAETDNQTSIKIDVLANDTDADGDALTVISASAEHGEVTINSDSTLNYKPASSFEGTDTLVYTVSDSFGGTAQGTVAIKVKANETKIVKSKGSSGGSFSLFTLVVLLLASLRCLTLFNSRKLNSNKTKW</sequence>
<keyword evidence="5" id="KW-0812">Transmembrane</keyword>
<protein>
    <submittedName>
        <fullName evidence="8">GlyGly-CTERM sorting domain-containing protein</fullName>
    </submittedName>
</protein>
<dbReference type="EMBL" id="BNCK01000002">
    <property type="protein sequence ID" value="GHF83308.1"/>
    <property type="molecule type" value="Genomic_DNA"/>
</dbReference>
<proteinExistence type="predicted"/>
<dbReference type="InterPro" id="IPR053784">
    <property type="entry name" value="Choice_anch_U_dom"/>
</dbReference>
<evidence type="ECO:0000256" key="2">
    <source>
        <dbReference type="ARBA" id="ARBA00022737"/>
    </source>
</evidence>
<dbReference type="Gene3D" id="2.60.40.3440">
    <property type="match status" value="1"/>
</dbReference>
<dbReference type="RefSeq" id="WP_189767571.1">
    <property type="nucleotide sequence ID" value="NZ_BNCK01000002.1"/>
</dbReference>
<gene>
    <name evidence="8" type="ORF">GCM10017161_08260</name>
</gene>
<dbReference type="Proteomes" id="UP000623842">
    <property type="component" value="Unassembled WGS sequence"/>
</dbReference>
<dbReference type="SMART" id="SM00237">
    <property type="entry name" value="Calx_beta"/>
    <property type="match status" value="2"/>
</dbReference>
<evidence type="ECO:0000313" key="8">
    <source>
        <dbReference type="EMBL" id="GHF83308.1"/>
    </source>
</evidence>
<evidence type="ECO:0000259" key="7">
    <source>
        <dbReference type="SMART" id="SM00736"/>
    </source>
</evidence>
<dbReference type="Gene3D" id="2.60.40.10">
    <property type="entry name" value="Immunoglobulins"/>
    <property type="match status" value="2"/>
</dbReference>
<dbReference type="Pfam" id="PF17963">
    <property type="entry name" value="Big_9"/>
    <property type="match status" value="5"/>
</dbReference>
<reference evidence="8" key="1">
    <citation type="journal article" date="2014" name="Int. J. Syst. Evol. Microbiol.">
        <title>Complete genome sequence of Corynebacterium casei LMG S-19264T (=DSM 44701T), isolated from a smear-ripened cheese.</title>
        <authorList>
            <consortium name="US DOE Joint Genome Institute (JGI-PGF)"/>
            <person name="Walter F."/>
            <person name="Albersmeier A."/>
            <person name="Kalinowski J."/>
            <person name="Ruckert C."/>
        </authorList>
    </citation>
    <scope>NUCLEOTIDE SEQUENCE</scope>
    <source>
        <strain evidence="8">KCTC 42731</strain>
    </source>
</reference>
<dbReference type="PANTHER" id="PTHR34720:SF9">
    <property type="entry name" value="BLR4714 PROTEIN"/>
    <property type="match status" value="1"/>
</dbReference>
<evidence type="ECO:0000313" key="9">
    <source>
        <dbReference type="Proteomes" id="UP000623842"/>
    </source>
</evidence>
<dbReference type="Gene3D" id="2.60.40.2810">
    <property type="match status" value="3"/>
</dbReference>